<dbReference type="Gene3D" id="3.40.50.1820">
    <property type="entry name" value="alpha/beta hydrolase"/>
    <property type="match status" value="1"/>
</dbReference>
<proteinExistence type="predicted"/>
<feature type="domain" description="Peptidase S9 prolyl oligopeptidase catalytic" evidence="2">
    <location>
        <begin position="158"/>
        <end position="321"/>
    </location>
</feature>
<evidence type="ECO:0000256" key="1">
    <source>
        <dbReference type="SAM" id="SignalP"/>
    </source>
</evidence>
<dbReference type="PANTHER" id="PTHR22946">
    <property type="entry name" value="DIENELACTONE HYDROLASE DOMAIN-CONTAINING PROTEIN-RELATED"/>
    <property type="match status" value="1"/>
</dbReference>
<evidence type="ECO:0000313" key="3">
    <source>
        <dbReference type="EMBL" id="SDB50232.1"/>
    </source>
</evidence>
<name>A0A1G6DYP0_9GAMM</name>
<dbReference type="EMBL" id="FMXN01000014">
    <property type="protein sequence ID" value="SDB50232.1"/>
    <property type="molecule type" value="Genomic_DNA"/>
</dbReference>
<dbReference type="SUPFAM" id="SSF53474">
    <property type="entry name" value="alpha/beta-Hydrolases"/>
    <property type="match status" value="1"/>
</dbReference>
<feature type="signal peptide" evidence="1">
    <location>
        <begin position="1"/>
        <end position="22"/>
    </location>
</feature>
<feature type="chain" id="PRO_5011483330" evidence="1">
    <location>
        <begin position="23"/>
        <end position="327"/>
    </location>
</feature>
<dbReference type="PANTHER" id="PTHR22946:SF0">
    <property type="entry name" value="DIENELACTONE HYDROLASE DOMAIN-CONTAINING PROTEIN"/>
    <property type="match status" value="1"/>
</dbReference>
<dbReference type="AlphaFoldDB" id="A0A1G6DYP0"/>
<dbReference type="InterPro" id="IPR029058">
    <property type="entry name" value="AB_hydrolase_fold"/>
</dbReference>
<dbReference type="GO" id="GO:0008236">
    <property type="term" value="F:serine-type peptidase activity"/>
    <property type="evidence" value="ECO:0007669"/>
    <property type="project" value="InterPro"/>
</dbReference>
<dbReference type="GO" id="GO:0006508">
    <property type="term" value="P:proteolysis"/>
    <property type="evidence" value="ECO:0007669"/>
    <property type="project" value="InterPro"/>
</dbReference>
<organism evidence="3 4">
    <name type="scientific">Pseudidiomarina indica</name>
    <dbReference type="NCBI Taxonomy" id="1159017"/>
    <lineage>
        <taxon>Bacteria</taxon>
        <taxon>Pseudomonadati</taxon>
        <taxon>Pseudomonadota</taxon>
        <taxon>Gammaproteobacteria</taxon>
        <taxon>Alteromonadales</taxon>
        <taxon>Idiomarinaceae</taxon>
        <taxon>Pseudidiomarina</taxon>
    </lineage>
</organism>
<dbReference type="STRING" id="1159017.SAMN02927930_01963"/>
<evidence type="ECO:0000259" key="2">
    <source>
        <dbReference type="Pfam" id="PF00326"/>
    </source>
</evidence>
<sequence>MALSKLALKVFLISLMSGVVCSANSASNNGQFFSSHSAITEQTDCFAPPYDDASNLRTIIADFTQMESRAINHVFSEQLFDMRKNRYECLRFTYQVDGTEVPGFMFRSVNAGSDSPVLVYHRGGNGKYGQIRWVNLYLKYLDMAANGYTIIGSNLRENDEFGGADVDDTRELLNIVHGMENVDHNRIALWGVSRGASQMMQVARNRNDIRALVFEAGNADHQRALQDRPEMIDVYLKRVPNFEDNREEELAKRSVIFWADELPDVPVLILHGDADDRVDVEQAHLLARALDESGHEYELKVYSGAGHALPDNAREDMFRWLNTVLNN</sequence>
<keyword evidence="4" id="KW-1185">Reference proteome</keyword>
<protein>
    <submittedName>
        <fullName evidence="3">Prolyl oligopeptidase family protein</fullName>
    </submittedName>
</protein>
<reference evidence="4" key="1">
    <citation type="submission" date="2016-10" db="EMBL/GenBank/DDBJ databases">
        <authorList>
            <person name="Varghese N."/>
            <person name="Submissions S."/>
        </authorList>
    </citation>
    <scope>NUCLEOTIDE SEQUENCE [LARGE SCALE GENOMIC DNA]</scope>
    <source>
        <strain evidence="4">CGMCC 1.10824</strain>
    </source>
</reference>
<dbReference type="InterPro" id="IPR001375">
    <property type="entry name" value="Peptidase_S9_cat"/>
</dbReference>
<dbReference type="RefSeq" id="WP_092593872.1">
    <property type="nucleotide sequence ID" value="NZ_FMXN01000014.1"/>
</dbReference>
<evidence type="ECO:0000313" key="4">
    <source>
        <dbReference type="Proteomes" id="UP000199626"/>
    </source>
</evidence>
<dbReference type="Pfam" id="PF00326">
    <property type="entry name" value="Peptidase_S9"/>
    <property type="match status" value="1"/>
</dbReference>
<dbReference type="OrthoDB" id="9812921at2"/>
<dbReference type="Proteomes" id="UP000199626">
    <property type="component" value="Unassembled WGS sequence"/>
</dbReference>
<dbReference type="InterPro" id="IPR050261">
    <property type="entry name" value="FrsA_esterase"/>
</dbReference>
<keyword evidence="1" id="KW-0732">Signal</keyword>
<gene>
    <name evidence="3" type="ORF">SAMN02927930_01963</name>
</gene>
<accession>A0A1G6DYP0</accession>